<evidence type="ECO:0000259" key="1">
    <source>
        <dbReference type="Pfam" id="PF08975"/>
    </source>
</evidence>
<dbReference type="SUPFAM" id="SSF55144">
    <property type="entry name" value="LigT-like"/>
    <property type="match status" value="1"/>
</dbReference>
<accession>A0ABQ5UK13</accession>
<dbReference type="InterPro" id="IPR009097">
    <property type="entry name" value="Cyclic_Pdiesterase"/>
</dbReference>
<comment type="caution">
    <text evidence="2">The sequence shown here is derived from an EMBL/GenBank/DDBJ whole genome shotgun (WGS) entry which is preliminary data.</text>
</comment>
<feature type="domain" description="DUF1868" evidence="1">
    <location>
        <begin position="28"/>
        <end position="140"/>
    </location>
</feature>
<sequence length="237" mass="26657">MSMAMISPQLQMFSRSQQPVAPRHLGTRYNRDGIFLPERGNTVVCHLQEGTDTERVLRAARQRYLAMPQARQLAFTAPESLHMTLFQGILEGNRARTYWPDGVPLDAPVDVMTELMLERLAPYSGGAPFAVEVIGAVPTGLVVAGITEADRRAMAGWRNDLAALLGYRHPDHDSYIFHITFAYLIDWLDDGALPEWQDMLDDVLAMIRVQAPVLQLRAPAFCSFEDMNWFEELLPLG</sequence>
<dbReference type="RefSeq" id="WP_284393440.1">
    <property type="nucleotide sequence ID" value="NZ_BSNG01000003.1"/>
</dbReference>
<gene>
    <name evidence="2" type="ORF">GCM10007913_37280</name>
</gene>
<reference evidence="2" key="2">
    <citation type="submission" date="2023-01" db="EMBL/GenBank/DDBJ databases">
        <title>Draft genome sequence of Devosia yakushimensis strain NBRC 103855.</title>
        <authorList>
            <person name="Sun Q."/>
            <person name="Mori K."/>
        </authorList>
    </citation>
    <scope>NUCLEOTIDE SEQUENCE</scope>
    <source>
        <strain evidence="2">NBRC 103855</strain>
    </source>
</reference>
<keyword evidence="3" id="KW-1185">Reference proteome</keyword>
<dbReference type="Pfam" id="PF08975">
    <property type="entry name" value="2H-phosphodiest"/>
    <property type="match status" value="1"/>
</dbReference>
<protein>
    <recommendedName>
        <fullName evidence="1">DUF1868 domain-containing protein</fullName>
    </recommendedName>
</protein>
<name>A0ABQ5UK13_9HYPH</name>
<proteinExistence type="predicted"/>
<dbReference type="InterPro" id="IPR015069">
    <property type="entry name" value="2H-PEstase_DUF1868"/>
</dbReference>
<organism evidence="2 3">
    <name type="scientific">Devosia yakushimensis</name>
    <dbReference type="NCBI Taxonomy" id="470028"/>
    <lineage>
        <taxon>Bacteria</taxon>
        <taxon>Pseudomonadati</taxon>
        <taxon>Pseudomonadota</taxon>
        <taxon>Alphaproteobacteria</taxon>
        <taxon>Hyphomicrobiales</taxon>
        <taxon>Devosiaceae</taxon>
        <taxon>Devosia</taxon>
    </lineage>
</organism>
<evidence type="ECO:0000313" key="2">
    <source>
        <dbReference type="EMBL" id="GLQ11796.1"/>
    </source>
</evidence>
<dbReference type="Gene3D" id="3.90.1140.10">
    <property type="entry name" value="Cyclic phosphodiesterase"/>
    <property type="match status" value="1"/>
</dbReference>
<dbReference type="EMBL" id="BSNG01000003">
    <property type="protein sequence ID" value="GLQ11796.1"/>
    <property type="molecule type" value="Genomic_DNA"/>
</dbReference>
<evidence type="ECO:0000313" key="3">
    <source>
        <dbReference type="Proteomes" id="UP001161406"/>
    </source>
</evidence>
<dbReference type="Proteomes" id="UP001161406">
    <property type="component" value="Unassembled WGS sequence"/>
</dbReference>
<reference evidence="2" key="1">
    <citation type="journal article" date="2014" name="Int. J. Syst. Evol. Microbiol.">
        <title>Complete genome of a new Firmicutes species belonging to the dominant human colonic microbiota ('Ruminococcus bicirculans') reveals two chromosomes and a selective capacity to utilize plant glucans.</title>
        <authorList>
            <consortium name="NISC Comparative Sequencing Program"/>
            <person name="Wegmann U."/>
            <person name="Louis P."/>
            <person name="Goesmann A."/>
            <person name="Henrissat B."/>
            <person name="Duncan S.H."/>
            <person name="Flint H.J."/>
        </authorList>
    </citation>
    <scope>NUCLEOTIDE SEQUENCE</scope>
    <source>
        <strain evidence="2">NBRC 103855</strain>
    </source>
</reference>